<reference evidence="4 5" key="2">
    <citation type="journal article" date="2019" name="PLoS Negl. Trop. Dis.">
        <title>Revisiting the worldwide diversity of Leptospira species in the environment.</title>
        <authorList>
            <person name="Vincent A.T."/>
            <person name="Schiettekatte O."/>
            <person name="Bourhy P."/>
            <person name="Veyrier F.J."/>
            <person name="Picardeau M."/>
        </authorList>
    </citation>
    <scope>NUCLEOTIDE SEQUENCE [LARGE SCALE GENOMIC DNA]</scope>
    <source>
        <strain evidence="4">201702690</strain>
        <strain evidence="2 5">SSW18</strain>
    </source>
</reference>
<gene>
    <name evidence="2" type="ORF">EHO57_05375</name>
    <name evidence="3" type="ORF">EHQ53_12735</name>
</gene>
<dbReference type="EMBL" id="RQER01000004">
    <property type="protein sequence ID" value="TGK02751.1"/>
    <property type="molecule type" value="Genomic_DNA"/>
</dbReference>
<keyword evidence="4" id="KW-1185">Reference proteome</keyword>
<dbReference type="OrthoDB" id="335135at2"/>
<dbReference type="Proteomes" id="UP000297946">
    <property type="component" value="Unassembled WGS sequence"/>
</dbReference>
<feature type="compositionally biased region" description="Polar residues" evidence="1">
    <location>
        <begin position="1"/>
        <end position="10"/>
    </location>
</feature>
<evidence type="ECO:0000256" key="1">
    <source>
        <dbReference type="SAM" id="MobiDB-lite"/>
    </source>
</evidence>
<accession>A0A5F1ZQS8</accession>
<protein>
    <recommendedName>
        <fullName evidence="6">Zinc-ribbon domain-containing protein</fullName>
    </recommendedName>
</protein>
<organism evidence="2 5">
    <name type="scientific">Leptospira langatensis</name>
    <dbReference type="NCBI Taxonomy" id="2484983"/>
    <lineage>
        <taxon>Bacteria</taxon>
        <taxon>Pseudomonadati</taxon>
        <taxon>Spirochaetota</taxon>
        <taxon>Spirochaetia</taxon>
        <taxon>Leptospirales</taxon>
        <taxon>Leptospiraceae</taxon>
        <taxon>Leptospira</taxon>
    </lineage>
</organism>
<dbReference type="RefSeq" id="WP_135646162.1">
    <property type="nucleotide sequence ID" value="NZ_RQER01000004.1"/>
</dbReference>
<evidence type="ECO:0008006" key="6">
    <source>
        <dbReference type="Google" id="ProtNLM"/>
    </source>
</evidence>
<evidence type="ECO:0000313" key="3">
    <source>
        <dbReference type="EMBL" id="TGL40045.1"/>
    </source>
</evidence>
<proteinExistence type="predicted"/>
<dbReference type="EMBL" id="RQGC01000008">
    <property type="protein sequence ID" value="TGL40045.1"/>
    <property type="molecule type" value="Genomic_DNA"/>
</dbReference>
<evidence type="ECO:0000313" key="2">
    <source>
        <dbReference type="EMBL" id="TGK02751.1"/>
    </source>
</evidence>
<dbReference type="AlphaFoldDB" id="A0A5F1ZQS8"/>
<feature type="region of interest" description="Disordered" evidence="1">
    <location>
        <begin position="1"/>
        <end position="21"/>
    </location>
</feature>
<reference evidence="3" key="1">
    <citation type="submission" date="2018-10" db="EMBL/GenBank/DDBJ databases">
        <authorList>
            <person name="Vincent A.T."/>
            <person name="Schiettekatte O."/>
            <person name="Bourhy P."/>
            <person name="Veyrier F.J."/>
            <person name="Picardeau M."/>
        </authorList>
    </citation>
    <scope>NUCLEOTIDE SEQUENCE</scope>
    <source>
        <strain evidence="3">201702690</strain>
    </source>
</reference>
<evidence type="ECO:0000313" key="5">
    <source>
        <dbReference type="Proteomes" id="UP000297946"/>
    </source>
</evidence>
<name>A0A5F1ZQS8_9LEPT</name>
<dbReference type="Proteomes" id="UP000297273">
    <property type="component" value="Unassembled WGS sequence"/>
</dbReference>
<evidence type="ECO:0000313" key="4">
    <source>
        <dbReference type="Proteomes" id="UP000297273"/>
    </source>
</evidence>
<comment type="caution">
    <text evidence="2">The sequence shown here is derived from an EMBL/GenBank/DDBJ whole genome shotgun (WGS) entry which is preliminary data.</text>
</comment>
<sequence>MNKSSSSTAHCDSCGTDRNSPLMREVKTYGKWSWFLILFGISSKPTSVSFQCSKCGQIFDRLTPEELEHYV</sequence>